<protein>
    <submittedName>
        <fullName evidence="2">Uncharacterized protein</fullName>
    </submittedName>
</protein>
<dbReference type="AlphaFoldDB" id="A0A1B0C0D3"/>
<organism evidence="2 3">
    <name type="scientific">Glossina palpalis gambiensis</name>
    <dbReference type="NCBI Taxonomy" id="67801"/>
    <lineage>
        <taxon>Eukaryota</taxon>
        <taxon>Metazoa</taxon>
        <taxon>Ecdysozoa</taxon>
        <taxon>Arthropoda</taxon>
        <taxon>Hexapoda</taxon>
        <taxon>Insecta</taxon>
        <taxon>Pterygota</taxon>
        <taxon>Neoptera</taxon>
        <taxon>Endopterygota</taxon>
        <taxon>Diptera</taxon>
        <taxon>Brachycera</taxon>
        <taxon>Muscomorpha</taxon>
        <taxon>Hippoboscoidea</taxon>
        <taxon>Glossinidae</taxon>
        <taxon>Glossina</taxon>
    </lineage>
</organism>
<reference evidence="3" key="1">
    <citation type="submission" date="2015-01" db="EMBL/GenBank/DDBJ databases">
        <authorList>
            <person name="Aksoy S."/>
            <person name="Warren W."/>
            <person name="Wilson R.K."/>
        </authorList>
    </citation>
    <scope>NUCLEOTIDE SEQUENCE [LARGE SCALE GENOMIC DNA]</scope>
    <source>
        <strain evidence="3">IAEA</strain>
    </source>
</reference>
<proteinExistence type="predicted"/>
<accession>A0A1B0C0D3</accession>
<dbReference type="EnsemblMetazoa" id="GPPI045816-RA">
    <property type="protein sequence ID" value="GPPI045816-PA"/>
    <property type="gene ID" value="GPPI045816"/>
</dbReference>
<dbReference type="Proteomes" id="UP000092460">
    <property type="component" value="Unassembled WGS sequence"/>
</dbReference>
<name>A0A1B0C0D3_9MUSC</name>
<dbReference type="VEuPathDB" id="VectorBase:GPPI045816"/>
<evidence type="ECO:0000313" key="3">
    <source>
        <dbReference type="Proteomes" id="UP000092460"/>
    </source>
</evidence>
<feature type="transmembrane region" description="Helical" evidence="1">
    <location>
        <begin position="27"/>
        <end position="48"/>
    </location>
</feature>
<dbReference type="EMBL" id="JXJN01023538">
    <property type="status" value="NOT_ANNOTATED_CDS"/>
    <property type="molecule type" value="Genomic_DNA"/>
</dbReference>
<keyword evidence="1" id="KW-0812">Transmembrane</keyword>
<keyword evidence="3" id="KW-1185">Reference proteome</keyword>
<sequence>MRTKQQGRYGFVLSNMRYPPNIFGKRLLNGGMVFTISDVPAFALLFIIHPGEVINDSVAMDLATPREMEIFIKSEKSFGKERQKENHEMN</sequence>
<keyword evidence="1" id="KW-1133">Transmembrane helix</keyword>
<reference evidence="2" key="2">
    <citation type="submission" date="2020-05" db="UniProtKB">
        <authorList>
            <consortium name="EnsemblMetazoa"/>
        </authorList>
    </citation>
    <scope>IDENTIFICATION</scope>
    <source>
        <strain evidence="2">IAEA</strain>
    </source>
</reference>
<evidence type="ECO:0000256" key="1">
    <source>
        <dbReference type="SAM" id="Phobius"/>
    </source>
</evidence>
<evidence type="ECO:0000313" key="2">
    <source>
        <dbReference type="EnsemblMetazoa" id="GPPI045816-PA"/>
    </source>
</evidence>
<keyword evidence="1" id="KW-0472">Membrane</keyword>